<proteinExistence type="predicted"/>
<evidence type="ECO:0000313" key="1">
    <source>
        <dbReference type="EMBL" id="MBX22968.1"/>
    </source>
</evidence>
<sequence>MLYSFHIDCVTTSTIERQIFTTKLLTRGRNWLPLPLFLVVKHK</sequence>
<protein>
    <submittedName>
        <fullName evidence="1">GlycinetRNA ligase 2ic/mitochondrial isoform X3</fullName>
    </submittedName>
</protein>
<keyword evidence="1" id="KW-0436">Ligase</keyword>
<dbReference type="EMBL" id="GGEC01042484">
    <property type="protein sequence ID" value="MBX22968.1"/>
    <property type="molecule type" value="Transcribed_RNA"/>
</dbReference>
<accession>A0A2P2LYC2</accession>
<reference evidence="1" key="1">
    <citation type="submission" date="2018-02" db="EMBL/GenBank/DDBJ databases">
        <title>Rhizophora mucronata_Transcriptome.</title>
        <authorList>
            <person name="Meera S.P."/>
            <person name="Sreeshan A."/>
            <person name="Augustine A."/>
        </authorList>
    </citation>
    <scope>NUCLEOTIDE SEQUENCE</scope>
    <source>
        <tissue evidence="1">Leaf</tissue>
    </source>
</reference>
<dbReference type="GO" id="GO:0016874">
    <property type="term" value="F:ligase activity"/>
    <property type="evidence" value="ECO:0007669"/>
    <property type="project" value="UniProtKB-KW"/>
</dbReference>
<dbReference type="AlphaFoldDB" id="A0A2P2LYC2"/>
<name>A0A2P2LYC2_RHIMU</name>
<organism evidence="1">
    <name type="scientific">Rhizophora mucronata</name>
    <name type="common">Asiatic mangrove</name>
    <dbReference type="NCBI Taxonomy" id="61149"/>
    <lineage>
        <taxon>Eukaryota</taxon>
        <taxon>Viridiplantae</taxon>
        <taxon>Streptophyta</taxon>
        <taxon>Embryophyta</taxon>
        <taxon>Tracheophyta</taxon>
        <taxon>Spermatophyta</taxon>
        <taxon>Magnoliopsida</taxon>
        <taxon>eudicotyledons</taxon>
        <taxon>Gunneridae</taxon>
        <taxon>Pentapetalae</taxon>
        <taxon>rosids</taxon>
        <taxon>fabids</taxon>
        <taxon>Malpighiales</taxon>
        <taxon>Rhizophoraceae</taxon>
        <taxon>Rhizophora</taxon>
    </lineage>
</organism>